<feature type="transmembrane region" description="Helical" evidence="7">
    <location>
        <begin position="40"/>
        <end position="64"/>
    </location>
</feature>
<keyword evidence="5 7" id="KW-1133">Transmembrane helix</keyword>
<evidence type="ECO:0000256" key="1">
    <source>
        <dbReference type="ARBA" id="ARBA00004651"/>
    </source>
</evidence>
<feature type="transmembrane region" description="Helical" evidence="7">
    <location>
        <begin position="151"/>
        <end position="174"/>
    </location>
</feature>
<dbReference type="RefSeq" id="WP_405339359.1">
    <property type="nucleotide sequence ID" value="NZ_JBANFI010000004.1"/>
</dbReference>
<comment type="caution">
    <text evidence="8">The sequence shown here is derived from an EMBL/GenBank/DDBJ whole genome shotgun (WGS) entry which is preliminary data.</text>
</comment>
<feature type="transmembrane region" description="Helical" evidence="7">
    <location>
        <begin position="6"/>
        <end position="28"/>
    </location>
</feature>
<keyword evidence="6 7" id="KW-0472">Membrane</keyword>
<reference evidence="8 9" key="1">
    <citation type="submission" date="2024-02" db="EMBL/GenBank/DDBJ databases">
        <title>Marinospirillum sp. MEB 164 isolated from Lonar lake sediment.</title>
        <authorList>
            <person name="Joshi A."/>
            <person name="Thite S."/>
        </authorList>
    </citation>
    <scope>NUCLEOTIDE SEQUENCE [LARGE SCALE GENOMIC DNA]</scope>
    <source>
        <strain evidence="8 9">MEB164</strain>
    </source>
</reference>
<organism evidence="8 9">
    <name type="scientific">Marinospirillum alkalitolerans</name>
    <dbReference type="NCBI Taxonomy" id="3123374"/>
    <lineage>
        <taxon>Bacteria</taxon>
        <taxon>Pseudomonadati</taxon>
        <taxon>Pseudomonadota</taxon>
        <taxon>Gammaproteobacteria</taxon>
        <taxon>Oceanospirillales</taxon>
        <taxon>Oceanospirillaceae</taxon>
        <taxon>Marinospirillum</taxon>
    </lineage>
</organism>
<feature type="transmembrane region" description="Helical" evidence="7">
    <location>
        <begin position="70"/>
        <end position="88"/>
    </location>
</feature>
<sequence>MSWEVWVTFFMTSWVISLSPGAGAVASMSAGLNYGFRVGYWNAIGLQLALILQLVIAAAGLGALLMASEWAFGLVKWCGIAYLLYLGWKQWHAPVQLHRDTDTAVQAGARWGLVWRGFVVNASNPKAIVFILAVLPQFLDPHQPLLEQYVLMGLTMVVVDLIVMAGYTGLAAKVLGLLQHPRHQALLNKTFGGTFIAAGLLLTSAKSS</sequence>
<evidence type="ECO:0000256" key="3">
    <source>
        <dbReference type="ARBA" id="ARBA00022475"/>
    </source>
</evidence>
<evidence type="ECO:0000313" key="9">
    <source>
        <dbReference type="Proteomes" id="UP001621714"/>
    </source>
</evidence>
<comment type="similarity">
    <text evidence="2">Belongs to the Rht family.</text>
</comment>
<feature type="transmembrane region" description="Helical" evidence="7">
    <location>
        <begin position="186"/>
        <end position="205"/>
    </location>
</feature>
<gene>
    <name evidence="8" type="ORF">V6U78_08395</name>
</gene>
<dbReference type="Pfam" id="PF01810">
    <property type="entry name" value="LysE"/>
    <property type="match status" value="1"/>
</dbReference>
<name>A0ABW8PXM3_9GAMM</name>
<protein>
    <submittedName>
        <fullName evidence="8">LysE family transporter</fullName>
    </submittedName>
</protein>
<comment type="subcellular location">
    <subcellularLocation>
        <location evidence="1">Cell membrane</location>
        <topology evidence="1">Multi-pass membrane protein</topology>
    </subcellularLocation>
</comment>
<proteinExistence type="inferred from homology"/>
<evidence type="ECO:0000256" key="2">
    <source>
        <dbReference type="ARBA" id="ARBA00007928"/>
    </source>
</evidence>
<evidence type="ECO:0000256" key="5">
    <source>
        <dbReference type="ARBA" id="ARBA00022989"/>
    </source>
</evidence>
<evidence type="ECO:0000256" key="4">
    <source>
        <dbReference type="ARBA" id="ARBA00022692"/>
    </source>
</evidence>
<evidence type="ECO:0000256" key="7">
    <source>
        <dbReference type="SAM" id="Phobius"/>
    </source>
</evidence>
<dbReference type="PANTHER" id="PTHR30086">
    <property type="entry name" value="ARGININE EXPORTER PROTEIN ARGO"/>
    <property type="match status" value="1"/>
</dbReference>
<evidence type="ECO:0000313" key="8">
    <source>
        <dbReference type="EMBL" id="MFK7161053.1"/>
    </source>
</evidence>
<dbReference type="Proteomes" id="UP001621714">
    <property type="component" value="Unassembled WGS sequence"/>
</dbReference>
<feature type="transmembrane region" description="Helical" evidence="7">
    <location>
        <begin position="118"/>
        <end position="139"/>
    </location>
</feature>
<dbReference type="PIRSF" id="PIRSF006324">
    <property type="entry name" value="LeuE"/>
    <property type="match status" value="1"/>
</dbReference>
<accession>A0ABW8PXM3</accession>
<dbReference type="EMBL" id="JBANFI010000004">
    <property type="protein sequence ID" value="MFK7161053.1"/>
    <property type="molecule type" value="Genomic_DNA"/>
</dbReference>
<keyword evidence="9" id="KW-1185">Reference proteome</keyword>
<dbReference type="PANTHER" id="PTHR30086:SF14">
    <property type="entry name" value="HOMOSERINE_HOMOSERINE LACTONE EFFLUX PROTEIN"/>
    <property type="match status" value="1"/>
</dbReference>
<keyword evidence="3" id="KW-1003">Cell membrane</keyword>
<evidence type="ECO:0000256" key="6">
    <source>
        <dbReference type="ARBA" id="ARBA00023136"/>
    </source>
</evidence>
<keyword evidence="4 7" id="KW-0812">Transmembrane</keyword>
<dbReference type="InterPro" id="IPR001123">
    <property type="entry name" value="LeuE-type"/>
</dbReference>